<evidence type="ECO:0000256" key="5">
    <source>
        <dbReference type="ARBA" id="ARBA00022827"/>
    </source>
</evidence>
<dbReference type="GO" id="GO:0016491">
    <property type="term" value="F:oxidoreductase activity"/>
    <property type="evidence" value="ECO:0007669"/>
    <property type="project" value="UniProtKB-KW"/>
</dbReference>
<dbReference type="PANTHER" id="PTHR42802">
    <property type="entry name" value="MONOOXYGENASE"/>
    <property type="match status" value="1"/>
</dbReference>
<dbReference type="InterPro" id="IPR025700">
    <property type="entry name" value="Lys/Orn_oxygenase"/>
</dbReference>
<dbReference type="OrthoDB" id="7527071at2"/>
<comment type="caution">
    <text evidence="8">The sequence shown here is derived from an EMBL/GenBank/DDBJ whole genome shotgun (WGS) entry which is preliminary data.</text>
</comment>
<evidence type="ECO:0000256" key="6">
    <source>
        <dbReference type="ARBA" id="ARBA00022857"/>
    </source>
</evidence>
<protein>
    <submittedName>
        <fullName evidence="8">Alcaligin biosynthesis protein</fullName>
    </submittedName>
</protein>
<dbReference type="Proteomes" id="UP000289708">
    <property type="component" value="Unassembled WGS sequence"/>
</dbReference>
<name>A0A4Q0ML50_9HYPH</name>
<evidence type="ECO:0000256" key="4">
    <source>
        <dbReference type="ARBA" id="ARBA00022630"/>
    </source>
</evidence>
<dbReference type="RefSeq" id="WP_128776889.1">
    <property type="nucleotide sequence ID" value="NZ_RYFI01000005.1"/>
</dbReference>
<dbReference type="PROSITE" id="PS51257">
    <property type="entry name" value="PROKAR_LIPOPROTEIN"/>
    <property type="match status" value="1"/>
</dbReference>
<evidence type="ECO:0000313" key="8">
    <source>
        <dbReference type="EMBL" id="RXF74213.1"/>
    </source>
</evidence>
<keyword evidence="4" id="KW-0285">Flavoprotein</keyword>
<dbReference type="InterPro" id="IPR036188">
    <property type="entry name" value="FAD/NAD-bd_sf"/>
</dbReference>
<sequence>MDAGAKISHVGRHIYDFIAVGVGPFNLGLACLTEPIAELDGLFLDRNERFCWHPGMLLDDATLQTPFIGDLVTLADPTSRFSFLNYVKQQGRIYAFYIKETFFLMRNEFNQYCQWAADQLSNVEFDRLVERVDYDAASKAYVVTALCTRTGARFELRARRIVLGVGTQPAIPACCRPVERHVTHTASYLADKETLQAKRSITVVGSGQSAAEIYHDLLKDSDARGYELNWVTRSPRFFPLELTKLTLEMTSPDYADYFHDLPTPRRDALIRQQKNLYKGINASLINDIYDLLYNKSLLGEVNTTLHTNTELASCAYDEDTGRFRLGLKHLEQGEGFDLETEALVLGTGYEQRIPSFIEPIRDRIRWDERGRFAVRRNYSIDAAGNGIFVQNAELHTHGFVAPDLGMAAYRNAWIIRAMAGREIYPIERRVAFQRFGAPSVDARRREGARA</sequence>
<organism evidence="8 9">
    <name type="scientific">Hansschlegelia zhihuaiae</name>
    <dbReference type="NCBI Taxonomy" id="405005"/>
    <lineage>
        <taxon>Bacteria</taxon>
        <taxon>Pseudomonadati</taxon>
        <taxon>Pseudomonadota</taxon>
        <taxon>Alphaproteobacteria</taxon>
        <taxon>Hyphomicrobiales</taxon>
        <taxon>Methylopilaceae</taxon>
        <taxon>Hansschlegelia</taxon>
    </lineage>
</organism>
<reference evidence="8 9" key="1">
    <citation type="submission" date="2018-12" db="EMBL/GenBank/DDBJ databases">
        <title>bacterium Hansschlegelia zhihuaiae S113.</title>
        <authorList>
            <person name="He J."/>
        </authorList>
    </citation>
    <scope>NUCLEOTIDE SEQUENCE [LARGE SCALE GENOMIC DNA]</scope>
    <source>
        <strain evidence="8 9">S 113</strain>
    </source>
</reference>
<dbReference type="EMBL" id="RYFI01000005">
    <property type="protein sequence ID" value="RXF74213.1"/>
    <property type="molecule type" value="Genomic_DNA"/>
</dbReference>
<keyword evidence="5" id="KW-0274">FAD</keyword>
<dbReference type="Gene3D" id="3.50.50.60">
    <property type="entry name" value="FAD/NAD(P)-binding domain"/>
    <property type="match status" value="1"/>
</dbReference>
<dbReference type="Pfam" id="PF13434">
    <property type="entry name" value="Lys_Orn_oxgnase"/>
    <property type="match status" value="1"/>
</dbReference>
<keyword evidence="7" id="KW-0560">Oxidoreductase</keyword>
<comment type="similarity">
    <text evidence="3">Belongs to the lysine N(6)-hydroxylase/L-ornithine N(5)-oxygenase family.</text>
</comment>
<dbReference type="AlphaFoldDB" id="A0A4Q0ML50"/>
<evidence type="ECO:0000313" key="9">
    <source>
        <dbReference type="Proteomes" id="UP000289708"/>
    </source>
</evidence>
<evidence type="ECO:0000256" key="7">
    <source>
        <dbReference type="ARBA" id="ARBA00023002"/>
    </source>
</evidence>
<dbReference type="SUPFAM" id="SSF51905">
    <property type="entry name" value="FAD/NAD(P)-binding domain"/>
    <property type="match status" value="1"/>
</dbReference>
<evidence type="ECO:0000256" key="3">
    <source>
        <dbReference type="ARBA" id="ARBA00007588"/>
    </source>
</evidence>
<comment type="cofactor">
    <cofactor evidence="1">
        <name>FAD</name>
        <dbReference type="ChEBI" id="CHEBI:57692"/>
    </cofactor>
</comment>
<comment type="pathway">
    <text evidence="2">Siderophore biosynthesis.</text>
</comment>
<proteinExistence type="inferred from homology"/>
<accession>A0A4Q0ML50</accession>
<dbReference type="PANTHER" id="PTHR42802:SF1">
    <property type="entry name" value="L-ORNITHINE N(5)-MONOOXYGENASE"/>
    <property type="match status" value="1"/>
</dbReference>
<gene>
    <name evidence="8" type="ORF">EK403_07590</name>
</gene>
<keyword evidence="9" id="KW-1185">Reference proteome</keyword>
<keyword evidence="6" id="KW-0521">NADP</keyword>
<evidence type="ECO:0000256" key="2">
    <source>
        <dbReference type="ARBA" id="ARBA00004924"/>
    </source>
</evidence>
<evidence type="ECO:0000256" key="1">
    <source>
        <dbReference type="ARBA" id="ARBA00001974"/>
    </source>
</evidence>